<evidence type="ECO:0000313" key="1">
    <source>
        <dbReference type="EMBL" id="NKY50079.1"/>
    </source>
</evidence>
<dbReference type="Proteomes" id="UP000565711">
    <property type="component" value="Unassembled WGS sequence"/>
</dbReference>
<reference evidence="1 2" key="1">
    <citation type="submission" date="2020-04" db="EMBL/GenBank/DDBJ databases">
        <title>MicrobeNet Type strains.</title>
        <authorList>
            <person name="Nicholson A.C."/>
        </authorList>
    </citation>
    <scope>NUCLEOTIDE SEQUENCE [LARGE SCALE GENOMIC DNA]</scope>
    <source>
        <strain evidence="1 2">JCM 12354</strain>
    </source>
</reference>
<protein>
    <submittedName>
        <fullName evidence="1">DNA-directed RNA polymerase subunit beta</fullName>
    </submittedName>
</protein>
<proteinExistence type="predicted"/>
<dbReference type="GO" id="GO:0000428">
    <property type="term" value="C:DNA-directed RNA polymerase complex"/>
    <property type="evidence" value="ECO:0007669"/>
    <property type="project" value="UniProtKB-KW"/>
</dbReference>
<sequence length="159" mass="17234">MSTSPQIPHGDNAHSYCGFYRMQHGLPATIEPYANLIVVKVGAVAAITTPGALGARVRNLLLARQLTPGPIILHTRSLRWTYLLTPDIPFDDYDLYAEMYRASVTVAPLGASVALPTPADPDDKYRVWKELPSGSSRLSAAVLVEVVRECARSSSVGSR</sequence>
<gene>
    <name evidence="1" type="ORF">HGA08_07630</name>
</gene>
<comment type="caution">
    <text evidence="1">The sequence shown here is derived from an EMBL/GenBank/DDBJ whole genome shotgun (WGS) entry which is preliminary data.</text>
</comment>
<dbReference type="AlphaFoldDB" id="A0A846Y0J9"/>
<keyword evidence="2" id="KW-1185">Reference proteome</keyword>
<keyword evidence="1" id="KW-0804">Transcription</keyword>
<evidence type="ECO:0000313" key="2">
    <source>
        <dbReference type="Proteomes" id="UP000565711"/>
    </source>
</evidence>
<dbReference type="RefSeq" id="WP_067870673.1">
    <property type="nucleotide sequence ID" value="NZ_JAAXOP010000003.1"/>
</dbReference>
<keyword evidence="1" id="KW-0240">DNA-directed RNA polymerase</keyword>
<dbReference type="EMBL" id="JAAXOP010000003">
    <property type="protein sequence ID" value="NKY50079.1"/>
    <property type="molecule type" value="Genomic_DNA"/>
</dbReference>
<name>A0A846Y0J9_9NOCA</name>
<organism evidence="1 2">
    <name type="scientific">Nocardia vermiculata</name>
    <dbReference type="NCBI Taxonomy" id="257274"/>
    <lineage>
        <taxon>Bacteria</taxon>
        <taxon>Bacillati</taxon>
        <taxon>Actinomycetota</taxon>
        <taxon>Actinomycetes</taxon>
        <taxon>Mycobacteriales</taxon>
        <taxon>Nocardiaceae</taxon>
        <taxon>Nocardia</taxon>
    </lineage>
</organism>
<accession>A0A846Y0J9</accession>